<dbReference type="FunFam" id="3.40.50.1820:FF:000012">
    <property type="entry name" value="Lipase"/>
    <property type="match status" value="1"/>
</dbReference>
<dbReference type="InterPro" id="IPR029058">
    <property type="entry name" value="AB_hydrolase_fold"/>
</dbReference>
<evidence type="ECO:0000256" key="4">
    <source>
        <dbReference type="SAM" id="Phobius"/>
    </source>
</evidence>
<reference evidence="6 7" key="1">
    <citation type="submission" date="2018-10" db="EMBL/GenBank/DDBJ databases">
        <title>Improved assembly of the deer mouse Peromyscus maniculatus genome.</title>
        <authorList>
            <person name="Lassance J.-M."/>
            <person name="Hoekstra H.E."/>
        </authorList>
    </citation>
    <scope>NUCLEOTIDE SEQUENCE [LARGE SCALE GENOMIC DNA]</scope>
</reference>
<dbReference type="GO" id="GO:0016042">
    <property type="term" value="P:lipid catabolic process"/>
    <property type="evidence" value="ECO:0007669"/>
    <property type="project" value="UniProtKB-KW"/>
</dbReference>
<feature type="transmembrane region" description="Helical" evidence="4">
    <location>
        <begin position="6"/>
        <end position="22"/>
    </location>
</feature>
<dbReference type="GO" id="GO:0016788">
    <property type="term" value="F:hydrolase activity, acting on ester bonds"/>
    <property type="evidence" value="ECO:0007669"/>
    <property type="project" value="InterPro"/>
</dbReference>
<comment type="similarity">
    <text evidence="1 2">Belongs to the AB hydrolase superfamily. Lipase family.</text>
</comment>
<keyword evidence="2" id="KW-0378">Hydrolase</keyword>
<evidence type="ECO:0000256" key="1">
    <source>
        <dbReference type="ARBA" id="ARBA00010701"/>
    </source>
</evidence>
<keyword evidence="4" id="KW-0812">Transmembrane</keyword>
<accession>A0A8C8W452</accession>
<dbReference type="AlphaFoldDB" id="A0A8C8W452"/>
<dbReference type="PANTHER" id="PTHR11005">
    <property type="entry name" value="LYSOSOMAL ACID LIPASE-RELATED"/>
    <property type="match status" value="1"/>
</dbReference>
<feature type="active site" description="Charge relay system" evidence="3">
    <location>
        <position position="356"/>
    </location>
</feature>
<keyword evidence="7" id="KW-1185">Reference proteome</keyword>
<organism evidence="6 7">
    <name type="scientific">Peromyscus maniculatus bairdii</name>
    <name type="common">Prairie deer mouse</name>
    <dbReference type="NCBI Taxonomy" id="230844"/>
    <lineage>
        <taxon>Eukaryota</taxon>
        <taxon>Metazoa</taxon>
        <taxon>Chordata</taxon>
        <taxon>Craniata</taxon>
        <taxon>Vertebrata</taxon>
        <taxon>Euteleostomi</taxon>
        <taxon>Mammalia</taxon>
        <taxon>Eutheria</taxon>
        <taxon>Euarchontoglires</taxon>
        <taxon>Glires</taxon>
        <taxon>Rodentia</taxon>
        <taxon>Myomorpha</taxon>
        <taxon>Muroidea</taxon>
        <taxon>Cricetidae</taxon>
        <taxon>Neotominae</taxon>
        <taxon>Peromyscus</taxon>
    </lineage>
</organism>
<evidence type="ECO:0000256" key="2">
    <source>
        <dbReference type="PIRNR" id="PIRNR000862"/>
    </source>
</evidence>
<reference evidence="6" key="2">
    <citation type="submission" date="2025-08" db="UniProtKB">
        <authorList>
            <consortium name="Ensembl"/>
        </authorList>
    </citation>
    <scope>IDENTIFICATION</scope>
</reference>
<sequence length="383" mass="43201">NMWGLLRTIYLVYMFGSIFCIFKQKPRNPEANMNVSEIISFWGYVYEEYEVVTEDGYILPLYRIPHGKNESISKPVVYLQHGWTLSASIWLVNPPKSSLGFFLADAGFDVWMGNSRGNIYAKKHVYLDSNSEEFWAFSYDELIKYDLPATIDFIVNKTGQKQIYYVGHSQGALLAFGAFSTNTQLAQKIKINFSLGPVATIKHSKGVIRSIAFLEKTTTKVCNTTSMVPETATHLEFSKQGSAVFTAVSLMAIKKGINKAPLSPVLFLLKGFVMVCFIIQGMRTGIFQAYDWESPFLNMLHYGQPTPPQYKIKDMKVPTAMWSGGEDFLADPIDVGQLVADLSNLIYHKKIPEYSHMDFVIGLDAPNKVFNEIVAFINEDQSS</sequence>
<evidence type="ECO:0000256" key="3">
    <source>
        <dbReference type="PIRSR" id="PIRSR000862-1"/>
    </source>
</evidence>
<evidence type="ECO:0000259" key="5">
    <source>
        <dbReference type="Pfam" id="PF04083"/>
    </source>
</evidence>
<dbReference type="InterPro" id="IPR006693">
    <property type="entry name" value="AB_hydrolase_lipase"/>
</dbReference>
<feature type="active site" description="Nucleophile" evidence="3">
    <location>
        <position position="169"/>
    </location>
</feature>
<feature type="transmembrane region" description="Helical" evidence="4">
    <location>
        <begin position="260"/>
        <end position="282"/>
    </location>
</feature>
<dbReference type="GeneTree" id="ENSGT00940000161066"/>
<dbReference type="InterPro" id="IPR025483">
    <property type="entry name" value="Lipase_euk"/>
</dbReference>
<keyword evidence="2" id="KW-0442">Lipid degradation</keyword>
<keyword evidence="4" id="KW-1133">Transmembrane helix</keyword>
<dbReference type="PIRSF" id="PIRSF000862">
    <property type="entry name" value="Steryl_ester_lip"/>
    <property type="match status" value="1"/>
</dbReference>
<dbReference type="Ensembl" id="ENSPEMT00000036602.1">
    <property type="protein sequence ID" value="ENSPEMP00000035440.1"/>
    <property type="gene ID" value="ENSPEMG00000028512.1"/>
</dbReference>
<evidence type="ECO:0000313" key="7">
    <source>
        <dbReference type="Proteomes" id="UP000694547"/>
    </source>
</evidence>
<reference evidence="6" key="3">
    <citation type="submission" date="2025-09" db="UniProtKB">
        <authorList>
            <consortium name="Ensembl"/>
        </authorList>
    </citation>
    <scope>IDENTIFICATION</scope>
</reference>
<keyword evidence="4" id="KW-0472">Membrane</keyword>
<dbReference type="SUPFAM" id="SSF53474">
    <property type="entry name" value="alpha/beta-Hydrolases"/>
    <property type="match status" value="1"/>
</dbReference>
<dbReference type="Pfam" id="PF04083">
    <property type="entry name" value="Abhydro_lipase"/>
    <property type="match status" value="1"/>
</dbReference>
<feature type="domain" description="Partial AB-hydrolase lipase" evidence="5">
    <location>
        <begin position="35"/>
        <end position="93"/>
    </location>
</feature>
<feature type="active site" description="Charge relay system" evidence="3">
    <location>
        <position position="327"/>
    </location>
</feature>
<proteinExistence type="inferred from homology"/>
<name>A0A8C8W452_PERMB</name>
<keyword evidence="2" id="KW-0443">Lipid metabolism</keyword>
<dbReference type="Gene3D" id="3.40.50.1820">
    <property type="entry name" value="alpha/beta hydrolase"/>
    <property type="match status" value="1"/>
</dbReference>
<evidence type="ECO:0000313" key="6">
    <source>
        <dbReference type="Ensembl" id="ENSPEMP00000035440.1"/>
    </source>
</evidence>
<protein>
    <recommendedName>
        <fullName evidence="2">Lipase</fullName>
    </recommendedName>
</protein>
<dbReference type="Proteomes" id="UP000694547">
    <property type="component" value="Chromosome 1"/>
</dbReference>